<accession>A0A917U7C8</accession>
<dbReference type="Proteomes" id="UP000642070">
    <property type="component" value="Unassembled WGS sequence"/>
</dbReference>
<feature type="compositionally biased region" description="Low complexity" evidence="1">
    <location>
        <begin position="1"/>
        <end position="18"/>
    </location>
</feature>
<organism evidence="2 3">
    <name type="scientific">Dactylosporangium sucinum</name>
    <dbReference type="NCBI Taxonomy" id="1424081"/>
    <lineage>
        <taxon>Bacteria</taxon>
        <taxon>Bacillati</taxon>
        <taxon>Actinomycetota</taxon>
        <taxon>Actinomycetes</taxon>
        <taxon>Micromonosporales</taxon>
        <taxon>Micromonosporaceae</taxon>
        <taxon>Dactylosporangium</taxon>
    </lineage>
</organism>
<feature type="region of interest" description="Disordered" evidence="1">
    <location>
        <begin position="1"/>
        <end position="24"/>
    </location>
</feature>
<dbReference type="EMBL" id="BMPI01000050">
    <property type="protein sequence ID" value="GGM64332.1"/>
    <property type="molecule type" value="Genomic_DNA"/>
</dbReference>
<reference evidence="2" key="1">
    <citation type="journal article" date="2014" name="Int. J. Syst. Evol. Microbiol.">
        <title>Complete genome sequence of Corynebacterium casei LMG S-19264T (=DSM 44701T), isolated from a smear-ripened cheese.</title>
        <authorList>
            <consortium name="US DOE Joint Genome Institute (JGI-PGF)"/>
            <person name="Walter F."/>
            <person name="Albersmeier A."/>
            <person name="Kalinowski J."/>
            <person name="Ruckert C."/>
        </authorList>
    </citation>
    <scope>NUCLEOTIDE SEQUENCE</scope>
    <source>
        <strain evidence="2">JCM 19831</strain>
    </source>
</reference>
<protein>
    <submittedName>
        <fullName evidence="2">Uncharacterized protein</fullName>
    </submittedName>
</protein>
<dbReference type="AlphaFoldDB" id="A0A917U7C8"/>
<dbReference type="RefSeq" id="WP_380020744.1">
    <property type="nucleotide sequence ID" value="NZ_JBHMED010000128.1"/>
</dbReference>
<proteinExistence type="predicted"/>
<keyword evidence="3" id="KW-1185">Reference proteome</keyword>
<evidence type="ECO:0000313" key="2">
    <source>
        <dbReference type="EMBL" id="GGM64332.1"/>
    </source>
</evidence>
<comment type="caution">
    <text evidence="2">The sequence shown here is derived from an EMBL/GenBank/DDBJ whole genome shotgun (WGS) entry which is preliminary data.</text>
</comment>
<reference evidence="2" key="2">
    <citation type="submission" date="2020-09" db="EMBL/GenBank/DDBJ databases">
        <authorList>
            <person name="Sun Q."/>
            <person name="Ohkuma M."/>
        </authorList>
    </citation>
    <scope>NUCLEOTIDE SEQUENCE</scope>
    <source>
        <strain evidence="2">JCM 19831</strain>
    </source>
</reference>
<evidence type="ECO:0000313" key="3">
    <source>
        <dbReference type="Proteomes" id="UP000642070"/>
    </source>
</evidence>
<name>A0A917U7C8_9ACTN</name>
<evidence type="ECO:0000256" key="1">
    <source>
        <dbReference type="SAM" id="MobiDB-lite"/>
    </source>
</evidence>
<gene>
    <name evidence="2" type="ORF">GCM10007977_077270</name>
</gene>
<sequence>MRYAKARPSASCASARGRGAAGQTGVSGLMVTPCGILRTGEPQARTGKMKAMDAFAETFTARQ</sequence>